<evidence type="ECO:0000259" key="1">
    <source>
        <dbReference type="Pfam" id="PF13569"/>
    </source>
</evidence>
<evidence type="ECO:0000313" key="2">
    <source>
        <dbReference type="EMBL" id="MFC5751886.1"/>
    </source>
</evidence>
<dbReference type="InterPro" id="IPR025406">
    <property type="entry name" value="DUF4132"/>
</dbReference>
<protein>
    <submittedName>
        <fullName evidence="2">DUF4132 domain-containing protein</fullName>
    </submittedName>
</protein>
<feature type="domain" description="DUF4132" evidence="1">
    <location>
        <begin position="853"/>
        <end position="1030"/>
    </location>
</feature>
<reference evidence="3" key="1">
    <citation type="journal article" date="2019" name="Int. J. Syst. Evol. Microbiol.">
        <title>The Global Catalogue of Microorganisms (GCM) 10K type strain sequencing project: providing services to taxonomists for standard genome sequencing and annotation.</title>
        <authorList>
            <consortium name="The Broad Institute Genomics Platform"/>
            <consortium name="The Broad Institute Genome Sequencing Center for Infectious Disease"/>
            <person name="Wu L."/>
            <person name="Ma J."/>
        </authorList>
    </citation>
    <scope>NUCLEOTIDE SEQUENCE [LARGE SCALE GENOMIC DNA]</scope>
    <source>
        <strain evidence="3">KCTC 42087</strain>
    </source>
</reference>
<keyword evidence="3" id="KW-1185">Reference proteome</keyword>
<dbReference type="Proteomes" id="UP001596074">
    <property type="component" value="Unassembled WGS sequence"/>
</dbReference>
<dbReference type="RefSeq" id="WP_378287847.1">
    <property type="nucleotide sequence ID" value="NZ_JBHSON010000076.1"/>
</dbReference>
<comment type="caution">
    <text evidence="2">The sequence shown here is derived from an EMBL/GenBank/DDBJ whole genome shotgun (WGS) entry which is preliminary data.</text>
</comment>
<evidence type="ECO:0000313" key="3">
    <source>
        <dbReference type="Proteomes" id="UP001596074"/>
    </source>
</evidence>
<dbReference type="Pfam" id="PF13569">
    <property type="entry name" value="DUF4132"/>
    <property type="match status" value="1"/>
</dbReference>
<gene>
    <name evidence="2" type="ORF">ACFPZN_40290</name>
</gene>
<organism evidence="2 3">
    <name type="scientific">Actinomadura rugatobispora</name>
    <dbReference type="NCBI Taxonomy" id="1994"/>
    <lineage>
        <taxon>Bacteria</taxon>
        <taxon>Bacillati</taxon>
        <taxon>Actinomycetota</taxon>
        <taxon>Actinomycetes</taxon>
        <taxon>Streptosporangiales</taxon>
        <taxon>Thermomonosporaceae</taxon>
        <taxon>Actinomadura</taxon>
    </lineage>
</organism>
<name>A0ABW1A9Q1_9ACTN</name>
<sequence>MNDHLPSLPDEDDLVIPSGWRRRIHPRRGGAPGPKITLDGGAAKTVAAFLEEARDDIDRVLGAPGTDPALAAATRAHLGGDPDPRGAAVVALIALGTTGWARLGEDHVDAWTFAHGVVFAACALAEMAALDVKIVQAPGGWRSESVRAVEPGRADGVLLEDGALRARTLLAAATDAEYAEAVERLAGYRTLFRQRVLTAYLVPTRQDWVTELCEDPGTAVPRDLLLSSLGSVEQLVLLGDWATLTYPDCYHPETLRAFAEGVGPAVAPLMADALDRMSNSAPRRKALLEVLGVLPSDEAFRALVERRSSKQVSAELMKAMKRFPVRALRELAAAGASDLLEEHVHGNRELAEAALPVLPAPARAAVEAIIGSTSRVPEAAPGDLPALLADPPWTRAPAKAGAVVVKGLAVPDRHAVRWARDERDRWARTKLLYPTELMGGGVSNTWGSPPVCDRTPRWDRHAADFAAGRLTGRLELGVLVIGPDELTRPLLAGWSLNDPHSYTDAPEDWGRVLAARYELDALPILVAEARSDPRDCGPLLVPFLTAEVAAMMADWLVRLKTARAHAGAWLARHRGDAVPLLVPDALGRPGRRRRAAEAALRLLADDLGGPAVVAEARVHGDAAAEAVETLLADGAEDAPAPKIPKLPGWADPAVLPQVLLKDGRRALPGPAVRHALTILAMSTPEEPHPGAAVLRETCDAGSLAGFARDLFGRWREHGEQAGDAWALTALGLLGDDDAARALAPLIGAWPGQNGHSKAVKGVDALALIGSETALTLLDGIARKAKFTALKDYARWKMGAVADGLGLSGEQLADRLVPDFGLDAAGGMTLDYGPRRFRVGFDEALKPYVTDEDGTRRKALPKPGAKDDPVLAPEAHRAFGELKKNVRTVAADQVGRLERAMVTGRTWTPREFGDLVVRHPLVWHIARRLVWTCDGVAFRLAEDRTFADAADDTLTPDAGAAIGLAHPVTLGTAVRDWSRVFADYEIVQPFPQLARPVHELSEEEREAVRLSRFEGLSVPFGKVLGLTRRGWERGMPLDNGVERWISRPLPGGLHLVVNLDPGFLVGNLDHDPEQRLREIWLGDAPGDRAPDGRDARPFGALDPVTASEILADLADLAVPG</sequence>
<proteinExistence type="predicted"/>
<accession>A0ABW1A9Q1</accession>
<dbReference type="EMBL" id="JBHSON010000076">
    <property type="protein sequence ID" value="MFC5751886.1"/>
    <property type="molecule type" value="Genomic_DNA"/>
</dbReference>